<evidence type="ECO:0000313" key="2">
    <source>
        <dbReference type="EMBL" id="MFD2600022.1"/>
    </source>
</evidence>
<dbReference type="SUPFAM" id="SSF53098">
    <property type="entry name" value="Ribonuclease H-like"/>
    <property type="match status" value="1"/>
</dbReference>
<keyword evidence="2" id="KW-0378">Hydrolase</keyword>
<accession>A0ABW5NQA9</accession>
<dbReference type="GO" id="GO:0004527">
    <property type="term" value="F:exonuclease activity"/>
    <property type="evidence" value="ECO:0007669"/>
    <property type="project" value="UniProtKB-KW"/>
</dbReference>
<dbReference type="InterPro" id="IPR013520">
    <property type="entry name" value="Ribonucl_H"/>
</dbReference>
<comment type="caution">
    <text evidence="2">The sequence shown here is derived from an EMBL/GenBank/DDBJ whole genome shotgun (WGS) entry which is preliminary data.</text>
</comment>
<dbReference type="Gene3D" id="3.30.420.10">
    <property type="entry name" value="Ribonuclease H-like superfamily/Ribonuclease H"/>
    <property type="match status" value="1"/>
</dbReference>
<sequence>MLNFTAIDFELATADYNSICAVGAVRVENGEIVKEFFSLVKPPNNKYMWQTSRVHGIKAKDTAESPTFAELYPALAELLQGQDMVAHNEKFDRSVLKQTMQLYGLKYADLRISDQWLCTSILYQQLGFARTKLNMCCQIMDIPLNHHDPLSDARATALLYLRRNDAPERLKQSLGDSL</sequence>
<evidence type="ECO:0000313" key="3">
    <source>
        <dbReference type="Proteomes" id="UP001597393"/>
    </source>
</evidence>
<dbReference type="InterPro" id="IPR012337">
    <property type="entry name" value="RNaseH-like_sf"/>
</dbReference>
<feature type="domain" description="Exonuclease" evidence="1">
    <location>
        <begin position="3"/>
        <end position="169"/>
    </location>
</feature>
<dbReference type="EC" id="3.1.-.-" evidence="2"/>
<keyword evidence="2" id="KW-0269">Exonuclease</keyword>
<dbReference type="PANTHER" id="PTHR30231:SF42">
    <property type="entry name" value="EXONUCLEASE"/>
    <property type="match status" value="1"/>
</dbReference>
<keyword evidence="3" id="KW-1185">Reference proteome</keyword>
<dbReference type="Pfam" id="PF00929">
    <property type="entry name" value="RNase_T"/>
    <property type="match status" value="1"/>
</dbReference>
<gene>
    <name evidence="2" type="ORF">ACFSQ3_13785</name>
</gene>
<dbReference type="EMBL" id="JBHUMA010000007">
    <property type="protein sequence ID" value="MFD2600022.1"/>
    <property type="molecule type" value="Genomic_DNA"/>
</dbReference>
<organism evidence="2 3">
    <name type="scientific">Sphingobacterium corticis</name>
    <dbReference type="NCBI Taxonomy" id="1812823"/>
    <lineage>
        <taxon>Bacteria</taxon>
        <taxon>Pseudomonadati</taxon>
        <taxon>Bacteroidota</taxon>
        <taxon>Sphingobacteriia</taxon>
        <taxon>Sphingobacteriales</taxon>
        <taxon>Sphingobacteriaceae</taxon>
        <taxon>Sphingobacterium</taxon>
    </lineage>
</organism>
<dbReference type="CDD" id="cd06130">
    <property type="entry name" value="DNA_pol_III_epsilon_like"/>
    <property type="match status" value="1"/>
</dbReference>
<reference evidence="3" key="1">
    <citation type="journal article" date="2019" name="Int. J. Syst. Evol. Microbiol.">
        <title>The Global Catalogue of Microorganisms (GCM) 10K type strain sequencing project: providing services to taxonomists for standard genome sequencing and annotation.</title>
        <authorList>
            <consortium name="The Broad Institute Genomics Platform"/>
            <consortium name="The Broad Institute Genome Sequencing Center for Infectious Disease"/>
            <person name="Wu L."/>
            <person name="Ma J."/>
        </authorList>
    </citation>
    <scope>NUCLEOTIDE SEQUENCE [LARGE SCALE GENOMIC DNA]</scope>
    <source>
        <strain evidence="3">KCTC 42248</strain>
    </source>
</reference>
<dbReference type="InterPro" id="IPR036397">
    <property type="entry name" value="RNaseH_sf"/>
</dbReference>
<dbReference type="SMART" id="SM00479">
    <property type="entry name" value="EXOIII"/>
    <property type="match status" value="1"/>
</dbReference>
<dbReference type="Proteomes" id="UP001597393">
    <property type="component" value="Unassembled WGS sequence"/>
</dbReference>
<dbReference type="RefSeq" id="WP_380870159.1">
    <property type="nucleotide sequence ID" value="NZ_JBHUMA010000007.1"/>
</dbReference>
<keyword evidence="2" id="KW-0540">Nuclease</keyword>
<name>A0ABW5NQA9_9SPHI</name>
<dbReference type="PANTHER" id="PTHR30231">
    <property type="entry name" value="DNA POLYMERASE III SUBUNIT EPSILON"/>
    <property type="match status" value="1"/>
</dbReference>
<evidence type="ECO:0000259" key="1">
    <source>
        <dbReference type="SMART" id="SM00479"/>
    </source>
</evidence>
<proteinExistence type="predicted"/>
<protein>
    <submittedName>
        <fullName evidence="2">3'-5' exonuclease</fullName>
        <ecNumber evidence="2">3.1.-.-</ecNumber>
    </submittedName>
</protein>